<dbReference type="Proteomes" id="UP000704712">
    <property type="component" value="Unassembled WGS sequence"/>
</dbReference>
<gene>
    <name evidence="2" type="ORF">GN958_ATG08040</name>
</gene>
<evidence type="ECO:0000313" key="3">
    <source>
        <dbReference type="Proteomes" id="UP000704712"/>
    </source>
</evidence>
<comment type="caution">
    <text evidence="2">The sequence shown here is derived from an EMBL/GenBank/DDBJ whole genome shotgun (WGS) entry which is preliminary data.</text>
</comment>
<evidence type="ECO:0000313" key="2">
    <source>
        <dbReference type="EMBL" id="KAF4142728.1"/>
    </source>
</evidence>
<dbReference type="AlphaFoldDB" id="A0A8S9UX87"/>
<proteinExistence type="predicted"/>
<organism evidence="2 3">
    <name type="scientific">Phytophthora infestans</name>
    <name type="common">Potato late blight agent</name>
    <name type="synonym">Botrytis infestans</name>
    <dbReference type="NCBI Taxonomy" id="4787"/>
    <lineage>
        <taxon>Eukaryota</taxon>
        <taxon>Sar</taxon>
        <taxon>Stramenopiles</taxon>
        <taxon>Oomycota</taxon>
        <taxon>Peronosporomycetes</taxon>
        <taxon>Peronosporales</taxon>
        <taxon>Peronosporaceae</taxon>
        <taxon>Phytophthora</taxon>
    </lineage>
</organism>
<reference evidence="2" key="1">
    <citation type="submission" date="2020-03" db="EMBL/GenBank/DDBJ databases">
        <title>Hybrid Assembly of Korean Phytophthora infestans isolates.</title>
        <authorList>
            <person name="Prokchorchik M."/>
            <person name="Lee Y."/>
            <person name="Seo J."/>
            <person name="Cho J.-H."/>
            <person name="Park Y.-E."/>
            <person name="Jang D.-C."/>
            <person name="Im J.-S."/>
            <person name="Choi J.-G."/>
            <person name="Park H.-J."/>
            <person name="Lee G.-B."/>
            <person name="Lee Y.-G."/>
            <person name="Hong S.-Y."/>
            <person name="Cho K."/>
            <person name="Sohn K.H."/>
        </authorList>
    </citation>
    <scope>NUCLEOTIDE SEQUENCE</scope>
    <source>
        <strain evidence="2">KR_2_A2</strain>
    </source>
</reference>
<feature type="region of interest" description="Disordered" evidence="1">
    <location>
        <begin position="1"/>
        <end position="52"/>
    </location>
</feature>
<evidence type="ECO:0000256" key="1">
    <source>
        <dbReference type="SAM" id="MobiDB-lite"/>
    </source>
</evidence>
<protein>
    <submittedName>
        <fullName evidence="2">Uncharacterized protein</fullName>
    </submittedName>
</protein>
<sequence length="143" mass="16158">MYEEDEFDSLPAPVSTPMRERRATPSQRGGSRKRNVRSPIKTTPNKKQKSEAEAMDALVTLVGEIAAAREAGVALGREQEHEASMRVRGEQHKMLDDIRKRISAIECEMNSAASSIKLRLQGDLEFFLEERQRIMDSVRSRDG</sequence>
<name>A0A8S9UX87_PHYIN</name>
<accession>A0A8S9UX87</accession>
<dbReference type="EMBL" id="JAACNO010001154">
    <property type="protein sequence ID" value="KAF4142728.1"/>
    <property type="molecule type" value="Genomic_DNA"/>
</dbReference>